<reference evidence="2" key="3">
    <citation type="submission" date="2015-02" db="UniProtKB">
        <authorList>
            <consortium name="EnsemblProtists"/>
        </authorList>
    </citation>
    <scope>IDENTIFICATION</scope>
    <source>
        <strain evidence="2">DAOM BR144</strain>
    </source>
</reference>
<sequence length="726" mass="81119">MSAAAATSLRFQVRDSDGRPDAEVAREWWITHLLNEPSICSALFCGQFKSVLMCDVCGATSARFESFASLQLPLVGCTDREKTSDQDDDAAQQQTIAVVVLLHAAKPSKNGVPCILRLVVRAGMDWTLEQLFLRLQRCDDHSVSRSKDHHPHKFIAGVIDGCCIREYVDHDTLLATIPSTIDVFELGREAGDPQQDNDPTTQPMDRVFHAGDELLVWTADDRLVTSIVMMVHDPPSPRSKWGLEQSQDSLSPVPTARYDVVLNEGLRRGVTMRHVACVRPVGTKRTLVIRIIHRREVLVPFYCTSPHRLALCGSPTIHCVQSTLATGKSLYRFVQQRFLRVPSVRTSPVFVLRRVRSDGKCCARCHWTTRCVGCLVPRTNVLLEDLEMDETIAIDWSVDSDLGDEDDSEGDEPLRWLFTSGRMPIRDDESYVQYRQTHSQCLIRSLEVLCDSEKIDATCTRCQQQHSKPLGDLRPIEGDQNALVQHKNALSPHTKQLSFWSVPPILIVQLKRFKLGPGYVWGKLHHCVDFPIECLDLAPFISESALQDCNATASEPVQRAAAFLQQELQFPLETASRACTGYSVYAIVNHMGGIGSGHYTAHIKHPESGEWWLVDDASTAPVTVETLTPSAAAYLLFYVRHDIVSPPSRADESAAADSSKVGNSGSILHEQMRLSSLYPRKSHTSRLSEATIHEMWQHETWTHASASSGQFTKDKCENTHGKCNFM</sequence>
<dbReference type="GO" id="GO:0016579">
    <property type="term" value="P:protein deubiquitination"/>
    <property type="evidence" value="ECO:0007669"/>
    <property type="project" value="InterPro"/>
</dbReference>
<dbReference type="STRING" id="431595.K3WEX3"/>
<dbReference type="InterPro" id="IPR050185">
    <property type="entry name" value="Ub_carboxyl-term_hydrolase"/>
</dbReference>
<evidence type="ECO:0000313" key="3">
    <source>
        <dbReference type="Proteomes" id="UP000019132"/>
    </source>
</evidence>
<dbReference type="VEuPathDB" id="FungiDB:PYU1_G003504"/>
<reference evidence="3" key="1">
    <citation type="journal article" date="2010" name="Genome Biol.">
        <title>Genome sequence of the necrotrophic plant pathogen Pythium ultimum reveals original pathogenicity mechanisms and effector repertoire.</title>
        <authorList>
            <person name="Levesque C.A."/>
            <person name="Brouwer H."/>
            <person name="Cano L."/>
            <person name="Hamilton J.P."/>
            <person name="Holt C."/>
            <person name="Huitema E."/>
            <person name="Raffaele S."/>
            <person name="Robideau G.P."/>
            <person name="Thines M."/>
            <person name="Win J."/>
            <person name="Zerillo M.M."/>
            <person name="Beakes G.W."/>
            <person name="Boore J.L."/>
            <person name="Busam D."/>
            <person name="Dumas B."/>
            <person name="Ferriera S."/>
            <person name="Fuerstenberg S.I."/>
            <person name="Gachon C.M."/>
            <person name="Gaulin E."/>
            <person name="Govers F."/>
            <person name="Grenville-Briggs L."/>
            <person name="Horner N."/>
            <person name="Hostetler J."/>
            <person name="Jiang R.H."/>
            <person name="Johnson J."/>
            <person name="Krajaejun T."/>
            <person name="Lin H."/>
            <person name="Meijer H.J."/>
            <person name="Moore B."/>
            <person name="Morris P."/>
            <person name="Phuntmart V."/>
            <person name="Puiu D."/>
            <person name="Shetty J."/>
            <person name="Stajich J.E."/>
            <person name="Tripathy S."/>
            <person name="Wawra S."/>
            <person name="van West P."/>
            <person name="Whitty B.R."/>
            <person name="Coutinho P.M."/>
            <person name="Henrissat B."/>
            <person name="Martin F."/>
            <person name="Thomas P.D."/>
            <person name="Tyler B.M."/>
            <person name="De Vries R.P."/>
            <person name="Kamoun S."/>
            <person name="Yandell M."/>
            <person name="Tisserat N."/>
            <person name="Buell C.R."/>
        </authorList>
    </citation>
    <scope>NUCLEOTIDE SEQUENCE</scope>
    <source>
        <strain evidence="3">DAOM:BR144</strain>
    </source>
</reference>
<dbReference type="GO" id="GO:0004843">
    <property type="term" value="F:cysteine-type deubiquitinase activity"/>
    <property type="evidence" value="ECO:0007669"/>
    <property type="project" value="InterPro"/>
</dbReference>
<accession>K3WEX3</accession>
<feature type="domain" description="USP" evidence="1">
    <location>
        <begin position="1"/>
        <end position="641"/>
    </location>
</feature>
<dbReference type="eggNOG" id="KOG1870">
    <property type="taxonomic scope" value="Eukaryota"/>
</dbReference>
<dbReference type="InParanoid" id="K3WEX3"/>
<dbReference type="EMBL" id="GL376603">
    <property type="status" value="NOT_ANNOTATED_CDS"/>
    <property type="molecule type" value="Genomic_DNA"/>
</dbReference>
<evidence type="ECO:0000313" key="2">
    <source>
        <dbReference type="EnsemblProtists" id="PYU1_T003514"/>
    </source>
</evidence>
<dbReference type="PANTHER" id="PTHR21646">
    <property type="entry name" value="UBIQUITIN CARBOXYL-TERMINAL HYDROLASE"/>
    <property type="match status" value="1"/>
</dbReference>
<dbReference type="AlphaFoldDB" id="K3WEX3"/>
<dbReference type="CDD" id="cd02257">
    <property type="entry name" value="Peptidase_C19"/>
    <property type="match status" value="1"/>
</dbReference>
<keyword evidence="3" id="KW-1185">Reference proteome</keyword>
<dbReference type="Gene3D" id="3.90.70.10">
    <property type="entry name" value="Cysteine proteinases"/>
    <property type="match status" value="2"/>
</dbReference>
<dbReference type="InterPro" id="IPR038765">
    <property type="entry name" value="Papain-like_cys_pep_sf"/>
</dbReference>
<dbReference type="EnsemblProtists" id="PYU1_T003514">
    <property type="protein sequence ID" value="PYU1_T003514"/>
    <property type="gene ID" value="PYU1_G003504"/>
</dbReference>
<dbReference type="InterPro" id="IPR001394">
    <property type="entry name" value="Peptidase_C19_UCH"/>
</dbReference>
<dbReference type="InterPro" id="IPR028889">
    <property type="entry name" value="USP"/>
</dbReference>
<organism evidence="2 3">
    <name type="scientific">Globisporangium ultimum (strain ATCC 200006 / CBS 805.95 / DAOM BR144)</name>
    <name type="common">Pythium ultimum</name>
    <dbReference type="NCBI Taxonomy" id="431595"/>
    <lineage>
        <taxon>Eukaryota</taxon>
        <taxon>Sar</taxon>
        <taxon>Stramenopiles</taxon>
        <taxon>Oomycota</taxon>
        <taxon>Peronosporomycetes</taxon>
        <taxon>Pythiales</taxon>
        <taxon>Pythiaceae</taxon>
        <taxon>Globisporangium</taxon>
    </lineage>
</organism>
<dbReference type="SUPFAM" id="SSF54001">
    <property type="entry name" value="Cysteine proteinases"/>
    <property type="match status" value="1"/>
</dbReference>
<name>K3WEX3_GLOUD</name>
<protein>
    <recommendedName>
        <fullName evidence="1">USP domain-containing protein</fullName>
    </recommendedName>
</protein>
<dbReference type="Proteomes" id="UP000019132">
    <property type="component" value="Unassembled WGS sequence"/>
</dbReference>
<proteinExistence type="predicted"/>
<evidence type="ECO:0000259" key="1">
    <source>
        <dbReference type="PROSITE" id="PS50235"/>
    </source>
</evidence>
<dbReference type="HOGENOM" id="CLU_381535_0_0_1"/>
<dbReference type="Pfam" id="PF00443">
    <property type="entry name" value="UCH"/>
    <property type="match status" value="1"/>
</dbReference>
<reference evidence="3" key="2">
    <citation type="submission" date="2010-04" db="EMBL/GenBank/DDBJ databases">
        <authorList>
            <person name="Buell R."/>
            <person name="Hamilton J."/>
            <person name="Hostetler J."/>
        </authorList>
    </citation>
    <scope>NUCLEOTIDE SEQUENCE [LARGE SCALE GENOMIC DNA]</scope>
    <source>
        <strain evidence="3">DAOM:BR144</strain>
    </source>
</reference>
<dbReference type="PROSITE" id="PS50235">
    <property type="entry name" value="USP_3"/>
    <property type="match status" value="1"/>
</dbReference>